<dbReference type="OrthoDB" id="9101173at2"/>
<evidence type="ECO:0000256" key="1">
    <source>
        <dbReference type="SAM" id="Phobius"/>
    </source>
</evidence>
<dbReference type="RefSeq" id="WP_074770081.1">
    <property type="nucleotide sequence ID" value="NZ_FNKP01000002.1"/>
</dbReference>
<gene>
    <name evidence="2" type="ORF">SAMN05443245_5285</name>
</gene>
<keyword evidence="1" id="KW-1133">Transmembrane helix</keyword>
<feature type="transmembrane region" description="Helical" evidence="1">
    <location>
        <begin position="42"/>
        <end position="62"/>
    </location>
</feature>
<keyword evidence="1" id="KW-0472">Membrane</keyword>
<sequence>MPSPAGSVPALSGASATIFSIGIVFLGYWGMYEPTRWRVIDIFVFVFALIGFACLGLVPWMATSPVEPETSDSRVRIARHLFLSGVIALWLAVALSVIF</sequence>
<evidence type="ECO:0000313" key="2">
    <source>
        <dbReference type="EMBL" id="SDR37944.1"/>
    </source>
</evidence>
<evidence type="ECO:0000313" key="3">
    <source>
        <dbReference type="Proteomes" id="UP000183487"/>
    </source>
</evidence>
<feature type="transmembrane region" description="Helical" evidence="1">
    <location>
        <begin position="6"/>
        <end position="30"/>
    </location>
</feature>
<proteinExistence type="predicted"/>
<keyword evidence="1" id="KW-0812">Transmembrane</keyword>
<keyword evidence="3" id="KW-1185">Reference proteome</keyword>
<name>A0A1H1IK02_9BURK</name>
<feature type="transmembrane region" description="Helical" evidence="1">
    <location>
        <begin position="77"/>
        <end position="98"/>
    </location>
</feature>
<reference evidence="3" key="1">
    <citation type="submission" date="2016-10" db="EMBL/GenBank/DDBJ databases">
        <authorList>
            <person name="Varghese N."/>
        </authorList>
    </citation>
    <scope>NUCLEOTIDE SEQUENCE [LARGE SCALE GENOMIC DNA]</scope>
    <source>
        <strain evidence="3">GAS106B</strain>
    </source>
</reference>
<dbReference type="Proteomes" id="UP000183487">
    <property type="component" value="Unassembled WGS sequence"/>
</dbReference>
<organism evidence="2 3">
    <name type="scientific">Paraburkholderia fungorum</name>
    <dbReference type="NCBI Taxonomy" id="134537"/>
    <lineage>
        <taxon>Bacteria</taxon>
        <taxon>Pseudomonadati</taxon>
        <taxon>Pseudomonadota</taxon>
        <taxon>Betaproteobacteria</taxon>
        <taxon>Burkholderiales</taxon>
        <taxon>Burkholderiaceae</taxon>
        <taxon>Paraburkholderia</taxon>
    </lineage>
</organism>
<dbReference type="EMBL" id="FNKP01000002">
    <property type="protein sequence ID" value="SDR37944.1"/>
    <property type="molecule type" value="Genomic_DNA"/>
</dbReference>
<accession>A0A1H1IK02</accession>
<protein>
    <submittedName>
        <fullName evidence="2">Uncharacterized protein</fullName>
    </submittedName>
</protein>
<dbReference type="AlphaFoldDB" id="A0A1H1IK02"/>